<evidence type="ECO:0000313" key="2">
    <source>
        <dbReference type="EMBL" id="KAJ8338503.1"/>
    </source>
</evidence>
<feature type="compositionally biased region" description="Polar residues" evidence="1">
    <location>
        <begin position="43"/>
        <end position="62"/>
    </location>
</feature>
<reference evidence="2" key="1">
    <citation type="journal article" date="2023" name="Science">
        <title>Genome structures resolve the early diversification of teleost fishes.</title>
        <authorList>
            <person name="Parey E."/>
            <person name="Louis A."/>
            <person name="Montfort J."/>
            <person name="Bouchez O."/>
            <person name="Roques C."/>
            <person name="Iampietro C."/>
            <person name="Lluch J."/>
            <person name="Castinel A."/>
            <person name="Donnadieu C."/>
            <person name="Desvignes T."/>
            <person name="Floi Bucao C."/>
            <person name="Jouanno E."/>
            <person name="Wen M."/>
            <person name="Mejri S."/>
            <person name="Dirks R."/>
            <person name="Jansen H."/>
            <person name="Henkel C."/>
            <person name="Chen W.J."/>
            <person name="Zahm M."/>
            <person name="Cabau C."/>
            <person name="Klopp C."/>
            <person name="Thompson A.W."/>
            <person name="Robinson-Rechavi M."/>
            <person name="Braasch I."/>
            <person name="Lecointre G."/>
            <person name="Bobe J."/>
            <person name="Postlethwait J.H."/>
            <person name="Berthelot C."/>
            <person name="Roest Crollius H."/>
            <person name="Guiguen Y."/>
        </authorList>
    </citation>
    <scope>NUCLEOTIDE SEQUENCE</scope>
    <source>
        <strain evidence="2">WJC10195</strain>
    </source>
</reference>
<evidence type="ECO:0000256" key="1">
    <source>
        <dbReference type="SAM" id="MobiDB-lite"/>
    </source>
</evidence>
<dbReference type="AlphaFoldDB" id="A0A9Q1IE70"/>
<name>A0A9Q1IE70_SYNKA</name>
<dbReference type="Proteomes" id="UP001152622">
    <property type="component" value="Chromosome 18"/>
</dbReference>
<keyword evidence="3" id="KW-1185">Reference proteome</keyword>
<organism evidence="2 3">
    <name type="scientific">Synaphobranchus kaupii</name>
    <name type="common">Kaup's arrowtooth eel</name>
    <dbReference type="NCBI Taxonomy" id="118154"/>
    <lineage>
        <taxon>Eukaryota</taxon>
        <taxon>Metazoa</taxon>
        <taxon>Chordata</taxon>
        <taxon>Craniata</taxon>
        <taxon>Vertebrata</taxon>
        <taxon>Euteleostomi</taxon>
        <taxon>Actinopterygii</taxon>
        <taxon>Neopterygii</taxon>
        <taxon>Teleostei</taxon>
        <taxon>Anguilliformes</taxon>
        <taxon>Synaphobranchidae</taxon>
        <taxon>Synaphobranchus</taxon>
    </lineage>
</organism>
<accession>A0A9Q1IE70</accession>
<comment type="caution">
    <text evidence="2">The sequence shown here is derived from an EMBL/GenBank/DDBJ whole genome shotgun (WGS) entry which is preliminary data.</text>
</comment>
<gene>
    <name evidence="2" type="ORF">SKAU_G00374690</name>
</gene>
<protein>
    <submittedName>
        <fullName evidence="2">Uncharacterized protein</fullName>
    </submittedName>
</protein>
<feature type="region of interest" description="Disordered" evidence="1">
    <location>
        <begin position="1"/>
        <end position="112"/>
    </location>
</feature>
<proteinExistence type="predicted"/>
<sequence length="112" mass="11992">MLAANGFTATASIPRLPSPPVLHPQPLRHCPSSANPRVPDGSRPSSQRVCHSMGTVPTQGQAALSAFRPSPYTPTRSPLAPHRCLSDLSPKSLWGPTPAFQPAARRDKEDSY</sequence>
<dbReference type="EMBL" id="JAINUF010000018">
    <property type="protein sequence ID" value="KAJ8338503.1"/>
    <property type="molecule type" value="Genomic_DNA"/>
</dbReference>
<evidence type="ECO:0000313" key="3">
    <source>
        <dbReference type="Proteomes" id="UP001152622"/>
    </source>
</evidence>